<reference evidence="1" key="1">
    <citation type="journal article" date="2019" name="Sci. Rep.">
        <title>Draft genome of Tanacetum cinerariifolium, the natural source of mosquito coil.</title>
        <authorList>
            <person name="Yamashiro T."/>
            <person name="Shiraishi A."/>
            <person name="Satake H."/>
            <person name="Nakayama K."/>
        </authorList>
    </citation>
    <scope>NUCLEOTIDE SEQUENCE</scope>
</reference>
<gene>
    <name evidence="1" type="ORF">Tci_877775</name>
</gene>
<comment type="caution">
    <text evidence="1">The sequence shown here is derived from an EMBL/GenBank/DDBJ whole genome shotgun (WGS) entry which is preliminary data.</text>
</comment>
<feature type="non-terminal residue" evidence="1">
    <location>
        <position position="50"/>
    </location>
</feature>
<name>A0A699TA03_TANCI</name>
<proteinExistence type="predicted"/>
<protein>
    <submittedName>
        <fullName evidence="1">Uncharacterized protein</fullName>
    </submittedName>
</protein>
<dbReference type="EMBL" id="BKCJ011220705">
    <property type="protein sequence ID" value="GFD05806.1"/>
    <property type="molecule type" value="Genomic_DNA"/>
</dbReference>
<organism evidence="1">
    <name type="scientific">Tanacetum cinerariifolium</name>
    <name type="common">Dalmatian daisy</name>
    <name type="synonym">Chrysanthemum cinerariifolium</name>
    <dbReference type="NCBI Taxonomy" id="118510"/>
    <lineage>
        <taxon>Eukaryota</taxon>
        <taxon>Viridiplantae</taxon>
        <taxon>Streptophyta</taxon>
        <taxon>Embryophyta</taxon>
        <taxon>Tracheophyta</taxon>
        <taxon>Spermatophyta</taxon>
        <taxon>Magnoliopsida</taxon>
        <taxon>eudicotyledons</taxon>
        <taxon>Gunneridae</taxon>
        <taxon>Pentapetalae</taxon>
        <taxon>asterids</taxon>
        <taxon>campanulids</taxon>
        <taxon>Asterales</taxon>
        <taxon>Asteraceae</taxon>
        <taxon>Asteroideae</taxon>
        <taxon>Anthemideae</taxon>
        <taxon>Anthemidinae</taxon>
        <taxon>Tanacetum</taxon>
    </lineage>
</organism>
<sequence length="50" mass="5933">MTSITSFCEMAYQVVQKKLEEKQIEEERAAKAKYWKLPVGYDDDDDEERS</sequence>
<evidence type="ECO:0000313" key="1">
    <source>
        <dbReference type="EMBL" id="GFD05806.1"/>
    </source>
</evidence>
<accession>A0A699TA03</accession>
<dbReference type="AlphaFoldDB" id="A0A699TA03"/>